<geneLocation type="plasmid" evidence="1 2">
    <name>pCP13</name>
</geneLocation>
<organism evidence="1 2">
    <name type="scientific">Clostridium perfringens (strain 13 / Type A)</name>
    <dbReference type="NCBI Taxonomy" id="195102"/>
    <lineage>
        <taxon>Bacteria</taxon>
        <taxon>Bacillati</taxon>
        <taxon>Bacillota</taxon>
        <taxon>Clostridia</taxon>
        <taxon>Eubacteriales</taxon>
        <taxon>Clostridiaceae</taxon>
        <taxon>Clostridium</taxon>
    </lineage>
</organism>
<evidence type="ECO:0000313" key="2">
    <source>
        <dbReference type="Proteomes" id="UP000000818"/>
    </source>
</evidence>
<dbReference type="AlphaFoldDB" id="Q93MD1"/>
<gene>
    <name evidence="1" type="ordered locus">PCP16</name>
</gene>
<accession>Q93MD1</accession>
<dbReference type="KEGG" id="cpe:PCP16"/>
<dbReference type="HOGENOM" id="CLU_053812_0_0_9"/>
<evidence type="ECO:0000313" key="1">
    <source>
        <dbReference type="EMBL" id="BAB62454.1"/>
    </source>
</evidence>
<dbReference type="Proteomes" id="UP000000818">
    <property type="component" value="Plasmid pCP13"/>
</dbReference>
<dbReference type="RefSeq" id="WP_010968249.1">
    <property type="nucleotide sequence ID" value="NC_003042.1"/>
</dbReference>
<dbReference type="GeneID" id="93000441"/>
<proteinExistence type="predicted"/>
<name>Q93MD1_CLOPE</name>
<reference evidence="1 2" key="1">
    <citation type="journal article" date="2002" name="Proc. Natl. Acad. Sci. U.S.A.">
        <title>Complete genome sequence of Clostridium perfringens, an anaerobic flesh-eater.</title>
        <authorList>
            <person name="Shimizu T."/>
            <person name="Ohtani K."/>
            <person name="Hirakawa H."/>
            <person name="Ohshima K."/>
            <person name="Yamashita A."/>
            <person name="Shiba T."/>
            <person name="Ogasawara N."/>
            <person name="Hattori M."/>
            <person name="Kuhara S."/>
            <person name="Hayashi H."/>
        </authorList>
    </citation>
    <scope>NUCLEOTIDE SEQUENCE [LARGE SCALE GENOMIC DNA]</scope>
    <source>
        <strain evidence="2">13 / Type A</strain>
        <plasmid evidence="1 2">pCP13</plasmid>
    </source>
</reference>
<dbReference type="EMBL" id="AP003515">
    <property type="protein sequence ID" value="BAB62454.1"/>
    <property type="molecule type" value="Genomic_DNA"/>
</dbReference>
<protein>
    <submittedName>
        <fullName evidence="1">Uncharacterized protein</fullName>
    </submittedName>
</protein>
<keyword evidence="1" id="KW-0614">Plasmid</keyword>
<sequence length="421" mass="48865">MRVFSNKLLSTNQLPLLTLANNEGWLDGFSDDNFLIKCLNNKLDYFDEHSNLIGNSPYFNSNIQSCNTFLFNFSRMLGILISKFGKDDVKKFFKHSLIAGGKNYSDEQFFRAYSEIVVIEFLLKYNQVEKCIYEPKLGVNGSNPEARLICEDGVIVDIEVKTPGFKKEESTNTIIPAFILDDDIEHEFKEIAEKHNLNYVRPRVLKLKDFINSAGKKFEKPKSSKHINLLYINWTYSDIKFSGFKEPYGLLYNNLNGILKNKDFALRLGIEEEALEKITAIIIYQDSFDSLIFGDFRDVWNGYKFRLLPNQLIDSTLIDKELLFKITGMNPPVKGDHLAPYLLSYSGSKENCFLIADMINSKIQEKISKLNIDGFEDNFIYFNKDFWEKTYNEQMLYFNQFKDCFIPQDKNLNNVTAFISI</sequence>